<dbReference type="PANTHER" id="PTHR28004:SF2">
    <property type="entry name" value="D-SERINE DEHYDRATASE"/>
    <property type="match status" value="1"/>
</dbReference>
<dbReference type="Pfam" id="PF14031">
    <property type="entry name" value="D-ser_dehydrat"/>
    <property type="match status" value="1"/>
</dbReference>
<dbReference type="PhylomeDB" id="A0A060TB20"/>
<dbReference type="AlphaFoldDB" id="A0A060TB20"/>
<dbReference type="GO" id="GO:0008721">
    <property type="term" value="F:D-serine ammonia-lyase activity"/>
    <property type="evidence" value="ECO:0007669"/>
    <property type="project" value="TreeGrafter"/>
</dbReference>
<dbReference type="InterPro" id="IPR029066">
    <property type="entry name" value="PLP-binding_barrel"/>
</dbReference>
<dbReference type="InterPro" id="IPR042208">
    <property type="entry name" value="D-ser_dehydrat-like_sf"/>
</dbReference>
<dbReference type="GO" id="GO:0036088">
    <property type="term" value="P:D-serine catabolic process"/>
    <property type="evidence" value="ECO:0007669"/>
    <property type="project" value="TreeGrafter"/>
</dbReference>
<evidence type="ECO:0000313" key="3">
    <source>
        <dbReference type="EMBL" id="CDP38280.1"/>
    </source>
</evidence>
<evidence type="ECO:0000259" key="2">
    <source>
        <dbReference type="SMART" id="SM01119"/>
    </source>
</evidence>
<dbReference type="SMART" id="SM01119">
    <property type="entry name" value="D-ser_dehydrat"/>
    <property type="match status" value="1"/>
</dbReference>
<dbReference type="Gene3D" id="3.20.20.10">
    <property type="entry name" value="Alanine racemase"/>
    <property type="match status" value="1"/>
</dbReference>
<evidence type="ECO:0000256" key="1">
    <source>
        <dbReference type="SAM" id="MobiDB-lite"/>
    </source>
</evidence>
<dbReference type="InterPro" id="IPR026956">
    <property type="entry name" value="D-ser_dehydrat-like_dom"/>
</dbReference>
<dbReference type="InterPro" id="IPR051466">
    <property type="entry name" value="D-amino_acid_metab_enzyme"/>
</dbReference>
<feature type="compositionally biased region" description="Low complexity" evidence="1">
    <location>
        <begin position="165"/>
        <end position="175"/>
    </location>
</feature>
<dbReference type="PANTHER" id="PTHR28004">
    <property type="entry name" value="ZGC:162816-RELATED"/>
    <property type="match status" value="1"/>
</dbReference>
<feature type="compositionally biased region" description="Polar residues" evidence="1">
    <location>
        <begin position="181"/>
        <end position="197"/>
    </location>
</feature>
<organism evidence="3">
    <name type="scientific">Blastobotrys adeninivorans</name>
    <name type="common">Yeast</name>
    <name type="synonym">Arxula adeninivorans</name>
    <dbReference type="NCBI Taxonomy" id="409370"/>
    <lineage>
        <taxon>Eukaryota</taxon>
        <taxon>Fungi</taxon>
        <taxon>Dikarya</taxon>
        <taxon>Ascomycota</taxon>
        <taxon>Saccharomycotina</taxon>
        <taxon>Dipodascomycetes</taxon>
        <taxon>Dipodascales</taxon>
        <taxon>Trichomonascaceae</taxon>
        <taxon>Blastobotrys</taxon>
    </lineage>
</organism>
<sequence length="464" mass="51587">MSYVQDVRLARDYVGKQVHEVPVPALILDRRKIHDNASKLLEAVSRQGINFRVHVETLKATEAVREALNHGRGCNAVVVSTLEEIRNLVSLVEEGVVTDVLYGTPIGRSQAKELAYLKNLFANLGATLRFVVDNVSQVNFLLENSSSWSVLAKVDAIDLIRQSTETSNGTTNGTSDGKMTGTVNGRQASEQDGSNSAIDATDTFTTEFQTLINTLVNEPRYHNVQLFGFYCHAGASCGTNDVSITQAHVDKELDMLIKASRFARKVQETRQDRIIRKATLVGSNPDRVLTPSPHNTTYHLLIGATPTIHDFTKLPSRERMHSQDVVEFHAGSYLALDLRQVSGDVSKDQIAVTVTGEVCSFHPTRREYIINVGVLALSRESGFELPGIAHIRGVDDWIVTKVYQEYGVVSYVGKQANPKLPFEIGDLIELYPQNACITSSNHRLYFVVDGSDTVVEIWKPWRYW</sequence>
<proteinExistence type="predicted"/>
<reference evidence="3" key="2">
    <citation type="submission" date="2014-06" db="EMBL/GenBank/DDBJ databases">
        <title>The complete genome of Blastobotrys (Arxula) adeninivorans LS3 - a yeast of biotechnological interest.</title>
        <authorList>
            <person name="Kunze G."/>
            <person name="Gaillardin C."/>
            <person name="Czernicka M."/>
            <person name="Durrens P."/>
            <person name="Martin T."/>
            <person name="Boer E."/>
            <person name="Gabaldon T."/>
            <person name="Cruz J."/>
            <person name="Talla E."/>
            <person name="Marck C."/>
            <person name="Goffeau A."/>
            <person name="Barbe V."/>
            <person name="Baret P."/>
            <person name="Baronian K."/>
            <person name="Beier S."/>
            <person name="Bleykasten C."/>
            <person name="Bode R."/>
            <person name="Casaregola S."/>
            <person name="Despons L."/>
            <person name="Fairhead C."/>
            <person name="Giersberg M."/>
            <person name="Gierski P."/>
            <person name="Hahnel U."/>
            <person name="Hartmann A."/>
            <person name="Jankowska D."/>
            <person name="Jubin C."/>
            <person name="Jung P."/>
            <person name="Lafontaine I."/>
            <person name="Leh-Louis V."/>
            <person name="Lemaire M."/>
            <person name="Marcet-Houben M."/>
            <person name="Mascher M."/>
            <person name="Morel G."/>
            <person name="Richard G.-F."/>
            <person name="Riechen J."/>
            <person name="Sacerdot C."/>
            <person name="Sarkar A."/>
            <person name="Savel G."/>
            <person name="Schacherer J."/>
            <person name="Sherman D."/>
            <person name="Straub M.-L."/>
            <person name="Stein N."/>
            <person name="Thierry A."/>
            <person name="Trautwein-Schult A."/>
            <person name="Westhof E."/>
            <person name="Worch S."/>
            <person name="Dujon B."/>
            <person name="Souciet J.-L."/>
            <person name="Wincker P."/>
            <person name="Scholz U."/>
            <person name="Neuveglise N."/>
        </authorList>
    </citation>
    <scope>NUCLEOTIDE SEQUENCE</scope>
    <source>
        <strain evidence="3">LS3</strain>
    </source>
</reference>
<reference evidence="3" key="1">
    <citation type="submission" date="2014-02" db="EMBL/GenBank/DDBJ databases">
        <authorList>
            <person name="Genoscope - CEA"/>
        </authorList>
    </citation>
    <scope>NUCLEOTIDE SEQUENCE</scope>
    <source>
        <strain evidence="3">LS3</strain>
    </source>
</reference>
<dbReference type="EMBL" id="HG937694">
    <property type="protein sequence ID" value="CDP38280.1"/>
    <property type="molecule type" value="Genomic_DNA"/>
</dbReference>
<feature type="domain" description="D-serine dehydratase-like" evidence="2">
    <location>
        <begin position="351"/>
        <end position="449"/>
    </location>
</feature>
<feature type="region of interest" description="Disordered" evidence="1">
    <location>
        <begin position="165"/>
        <end position="197"/>
    </location>
</feature>
<dbReference type="Gene3D" id="2.40.37.20">
    <property type="entry name" value="D-serine dehydratase-like domain"/>
    <property type="match status" value="1"/>
</dbReference>
<protein>
    <submittedName>
        <fullName evidence="3">ARAD1D31152p</fullName>
    </submittedName>
</protein>
<name>A0A060TB20_BLAAD</name>
<gene>
    <name evidence="3" type="ORF">GNLVRS02_ARAD1D31152g</name>
</gene>
<accession>A0A060TB20</accession>